<proteinExistence type="predicted"/>
<evidence type="ECO:0000256" key="3">
    <source>
        <dbReference type="ARBA" id="ARBA00022723"/>
    </source>
</evidence>
<dbReference type="PANTHER" id="PTHR43275">
    <property type="entry name" value="D-MALATE DEHYDROGENASE [DECARBOXYLATING]"/>
    <property type="match status" value="1"/>
</dbReference>
<dbReference type="SMART" id="SM01329">
    <property type="entry name" value="Iso_dh"/>
    <property type="match status" value="1"/>
</dbReference>
<dbReference type="GO" id="GO:0051287">
    <property type="term" value="F:NAD binding"/>
    <property type="evidence" value="ECO:0007669"/>
    <property type="project" value="InterPro"/>
</dbReference>
<dbReference type="PANTHER" id="PTHR43275:SF1">
    <property type="entry name" value="D-MALATE DEHYDROGENASE [DECARBOXYLATING]"/>
    <property type="match status" value="1"/>
</dbReference>
<evidence type="ECO:0000256" key="7">
    <source>
        <dbReference type="SAM" id="MobiDB-lite"/>
    </source>
</evidence>
<feature type="region of interest" description="Disordered" evidence="7">
    <location>
        <begin position="344"/>
        <end position="380"/>
    </location>
</feature>
<feature type="domain" description="Isopropylmalate dehydrogenase-like" evidence="8">
    <location>
        <begin position="5"/>
        <end position="367"/>
    </location>
</feature>
<comment type="cofactor">
    <cofactor evidence="2">
        <name>Mg(2+)</name>
        <dbReference type="ChEBI" id="CHEBI:18420"/>
    </cofactor>
</comment>
<evidence type="ECO:0000313" key="10">
    <source>
        <dbReference type="Proteomes" id="UP000193355"/>
    </source>
</evidence>
<evidence type="ECO:0000256" key="5">
    <source>
        <dbReference type="ARBA" id="ARBA00023027"/>
    </source>
</evidence>
<dbReference type="EMBL" id="FXBB01000029">
    <property type="protein sequence ID" value="SMG41325.1"/>
    <property type="molecule type" value="Genomic_DNA"/>
</dbReference>
<evidence type="ECO:0000259" key="8">
    <source>
        <dbReference type="SMART" id="SM01329"/>
    </source>
</evidence>
<dbReference type="STRING" id="561720.SAMN06275492_12921"/>
<keyword evidence="5" id="KW-0520">NAD</keyword>
<feature type="compositionally biased region" description="Basic and acidic residues" evidence="7">
    <location>
        <begin position="371"/>
        <end position="380"/>
    </location>
</feature>
<comment type="cofactor">
    <cofactor evidence="1">
        <name>Mn(2+)</name>
        <dbReference type="ChEBI" id="CHEBI:29035"/>
    </cofactor>
</comment>
<keyword evidence="6" id="KW-0464">Manganese</keyword>
<dbReference type="GO" id="GO:0016616">
    <property type="term" value="F:oxidoreductase activity, acting on the CH-OH group of donors, NAD or NADP as acceptor"/>
    <property type="evidence" value="ECO:0007669"/>
    <property type="project" value="InterPro"/>
</dbReference>
<dbReference type="PROSITE" id="PS00470">
    <property type="entry name" value="IDH_IMDH"/>
    <property type="match status" value="1"/>
</dbReference>
<dbReference type="InterPro" id="IPR024084">
    <property type="entry name" value="IsoPropMal-DH-like_dom"/>
</dbReference>
<dbReference type="OrthoDB" id="9806254at2"/>
<dbReference type="Proteomes" id="UP000193355">
    <property type="component" value="Unassembled WGS sequence"/>
</dbReference>
<dbReference type="Gene3D" id="3.40.718.10">
    <property type="entry name" value="Isopropylmalate Dehydrogenase"/>
    <property type="match status" value="1"/>
</dbReference>
<keyword evidence="4" id="KW-0560">Oxidoreductase</keyword>
<gene>
    <name evidence="9" type="ORF">SAMN06275492_12921</name>
</gene>
<dbReference type="InterPro" id="IPR050501">
    <property type="entry name" value="ICDH/IPMDH"/>
</dbReference>
<dbReference type="AlphaFoldDB" id="A0A1X7KJA5"/>
<dbReference type="SUPFAM" id="SSF53659">
    <property type="entry name" value="Isocitrate/Isopropylmalate dehydrogenase-like"/>
    <property type="match status" value="1"/>
</dbReference>
<protein>
    <submittedName>
        <fullName evidence="9">3-isopropylmalate dehydrogenase</fullName>
    </submittedName>
</protein>
<dbReference type="InterPro" id="IPR019818">
    <property type="entry name" value="IsoCit/isopropylmalate_DH_CS"/>
</dbReference>
<keyword evidence="10" id="KW-1185">Reference proteome</keyword>
<evidence type="ECO:0000256" key="4">
    <source>
        <dbReference type="ARBA" id="ARBA00023002"/>
    </source>
</evidence>
<dbReference type="GO" id="GO:0000287">
    <property type="term" value="F:magnesium ion binding"/>
    <property type="evidence" value="ECO:0007669"/>
    <property type="project" value="InterPro"/>
</dbReference>
<evidence type="ECO:0000256" key="1">
    <source>
        <dbReference type="ARBA" id="ARBA00001936"/>
    </source>
</evidence>
<accession>A0A1X7KJA5</accession>
<evidence type="ECO:0000313" key="9">
    <source>
        <dbReference type="EMBL" id="SMG41325.1"/>
    </source>
</evidence>
<keyword evidence="3" id="KW-0479">Metal-binding</keyword>
<evidence type="ECO:0000256" key="6">
    <source>
        <dbReference type="ARBA" id="ARBA00023211"/>
    </source>
</evidence>
<name>A0A1X7KJA5_9BACT</name>
<evidence type="ECO:0000256" key="2">
    <source>
        <dbReference type="ARBA" id="ARBA00001946"/>
    </source>
</evidence>
<reference evidence="10" key="1">
    <citation type="submission" date="2017-04" db="EMBL/GenBank/DDBJ databases">
        <authorList>
            <person name="Varghese N."/>
            <person name="Submissions S."/>
        </authorList>
    </citation>
    <scope>NUCLEOTIDE SEQUENCE [LARGE SCALE GENOMIC DNA]</scope>
    <source>
        <strain evidence="10">USBA 82</strain>
    </source>
</reference>
<dbReference type="RefSeq" id="WP_085545223.1">
    <property type="nucleotide sequence ID" value="NZ_FXBB01000029.1"/>
</dbReference>
<sequence length="380" mass="40315">MNVKTIAQIGGDGIGPEVVKQGRKAADAAMAGSGTELRWREFPWGAGHYRSTGEILPENAVEELSHCDSIYLGAIGDPSVKPGVLERGILLTLRFAFDMYVNLRPARAFPKVPIPIEGAAEKGIDLLVVRENTEDLYMGLGGTGDGEIDQIIEAKRGLYNLTGHVSMSTGHRMALQMGIATEPAVRRITATACGYARGRGERSILLATKANAMPHLYGFWEEIAADEAKGQGMAMETMNVDAMCYHAVRRPWEFGTILCPNLFGDIVSDLFAGITGGLGVAAGGNQGDGIGMFEPIHGSAPDIAGTDSANPLAAILSASLMLRSLGEGKGATAIERAVETFLNESDQDRLPKEMGGQAGTEEIGDSVASIIERDREGKQP</sequence>
<dbReference type="Pfam" id="PF00180">
    <property type="entry name" value="Iso_dh"/>
    <property type="match status" value="1"/>
</dbReference>
<organism evidence="9 10">
    <name type="scientific">Dethiosulfovibrio salsuginis</name>
    <dbReference type="NCBI Taxonomy" id="561720"/>
    <lineage>
        <taxon>Bacteria</taxon>
        <taxon>Thermotogati</taxon>
        <taxon>Synergistota</taxon>
        <taxon>Synergistia</taxon>
        <taxon>Synergistales</taxon>
        <taxon>Dethiosulfovibrionaceae</taxon>
        <taxon>Dethiosulfovibrio</taxon>
    </lineage>
</organism>